<sequence>MNKRRAENSGFNLMASFSVPDVWGWIQSLPSISQWQTNTVSMCIHPSKSSQPSLNLSITKNLQNSTPISLSFSIVADFKLPISLWTSKPLKLKNTALTTTDEETVSSLFKILIIDVLKYGLNKNMSFINIPSMETVSNFRDMFNLAFFTLVLLICIYEAPRDLRSACLNTLKDQLTNTHSREVSKVLMKFLGSNVEEQWMRSLNLAITNWIREFKGHNHYFKTPTPLFSYSVSTIGLWKVQLYCPVIAMNLESSSNTSVSEHLMFSLMYHQLEGVIQFGYKVIIQEKWVDLVVFVDNIRCDVIPLVSETLMAERGAGSEERYFPSHVSLQLTPTLQTNILSVSVSKSSENPAREFGTERSIETGFEPPTKFLGLKVSATDTMTMSLKPWRFEQSVFGSSANLNWFLHDSMDGREVFSSKPSKLALVQPNAWFKDRYSSANRPFTKQGGVIFAGDEYGDGVKWRVDRKHLGKTMEWEIKGWIWLTYWPNKYRTLYNETRSLEFKEILQLHLV</sequence>
<evidence type="ECO:0000313" key="1">
    <source>
        <dbReference type="EMBL" id="KAK9124634.1"/>
    </source>
</evidence>
<organism evidence="1 2">
    <name type="scientific">Stephania japonica</name>
    <dbReference type="NCBI Taxonomy" id="461633"/>
    <lineage>
        <taxon>Eukaryota</taxon>
        <taxon>Viridiplantae</taxon>
        <taxon>Streptophyta</taxon>
        <taxon>Embryophyta</taxon>
        <taxon>Tracheophyta</taxon>
        <taxon>Spermatophyta</taxon>
        <taxon>Magnoliopsida</taxon>
        <taxon>Ranunculales</taxon>
        <taxon>Menispermaceae</taxon>
        <taxon>Menispermoideae</taxon>
        <taxon>Cissampelideae</taxon>
        <taxon>Stephania</taxon>
    </lineage>
</organism>
<dbReference type="EMBL" id="JBBNAE010000005">
    <property type="protein sequence ID" value="KAK9124634.1"/>
    <property type="molecule type" value="Genomic_DNA"/>
</dbReference>
<accession>A0AAP0IZK4</accession>
<comment type="caution">
    <text evidence="1">The sequence shown here is derived from an EMBL/GenBank/DDBJ whole genome shotgun (WGS) entry which is preliminary data.</text>
</comment>
<evidence type="ECO:0000313" key="2">
    <source>
        <dbReference type="Proteomes" id="UP001417504"/>
    </source>
</evidence>
<gene>
    <name evidence="1" type="ORF">Sjap_014236</name>
</gene>
<keyword evidence="2" id="KW-1185">Reference proteome</keyword>
<name>A0AAP0IZK4_9MAGN</name>
<reference evidence="1 2" key="1">
    <citation type="submission" date="2024-01" db="EMBL/GenBank/DDBJ databases">
        <title>Genome assemblies of Stephania.</title>
        <authorList>
            <person name="Yang L."/>
        </authorList>
    </citation>
    <scope>NUCLEOTIDE SEQUENCE [LARGE SCALE GENOMIC DNA]</scope>
    <source>
        <strain evidence="1">QJT</strain>
        <tissue evidence="1">Leaf</tissue>
    </source>
</reference>
<dbReference type="PANTHER" id="PTHR31439:SF4">
    <property type="entry name" value="NEURONAL PAS DOMAIN PROTEIN"/>
    <property type="match status" value="1"/>
</dbReference>
<dbReference type="PANTHER" id="PTHR31439">
    <property type="entry name" value="EXPRESSED PROTEIN"/>
    <property type="match status" value="1"/>
</dbReference>
<dbReference type="Proteomes" id="UP001417504">
    <property type="component" value="Unassembled WGS sequence"/>
</dbReference>
<dbReference type="AlphaFoldDB" id="A0AAP0IZK4"/>
<proteinExistence type="predicted"/>
<protein>
    <submittedName>
        <fullName evidence="1">Uncharacterized protein</fullName>
    </submittedName>
</protein>